<name>X0WJU0_9ZZZZ</name>
<accession>X0WJU0</accession>
<comment type="caution">
    <text evidence="1">The sequence shown here is derived from an EMBL/GenBank/DDBJ whole genome shotgun (WGS) entry which is preliminary data.</text>
</comment>
<dbReference type="AlphaFoldDB" id="X0WJU0"/>
<sequence>MPEDCTWILLGEAAALVLAKVEVRLTTGRFESDLDARRAFEDCRKLRAIRSDYLDWLRTVVWVKANDFDWND</sequence>
<evidence type="ECO:0000313" key="1">
    <source>
        <dbReference type="EMBL" id="GAG30925.1"/>
    </source>
</evidence>
<proteinExistence type="predicted"/>
<reference evidence="1" key="1">
    <citation type="journal article" date="2014" name="Front. Microbiol.">
        <title>High frequency of phylogenetically diverse reductive dehalogenase-homologous genes in deep subseafloor sedimentary metagenomes.</title>
        <authorList>
            <person name="Kawai M."/>
            <person name="Futagami T."/>
            <person name="Toyoda A."/>
            <person name="Takaki Y."/>
            <person name="Nishi S."/>
            <person name="Hori S."/>
            <person name="Arai W."/>
            <person name="Tsubouchi T."/>
            <person name="Morono Y."/>
            <person name="Uchiyama I."/>
            <person name="Ito T."/>
            <person name="Fujiyama A."/>
            <person name="Inagaki F."/>
            <person name="Takami H."/>
        </authorList>
    </citation>
    <scope>NUCLEOTIDE SEQUENCE</scope>
    <source>
        <strain evidence="1">Expedition CK06-06</strain>
    </source>
</reference>
<gene>
    <name evidence="1" type="ORF">S01H1_70117</name>
</gene>
<organism evidence="1">
    <name type="scientific">marine sediment metagenome</name>
    <dbReference type="NCBI Taxonomy" id="412755"/>
    <lineage>
        <taxon>unclassified sequences</taxon>
        <taxon>metagenomes</taxon>
        <taxon>ecological metagenomes</taxon>
    </lineage>
</organism>
<dbReference type="EMBL" id="BARS01046601">
    <property type="protein sequence ID" value="GAG30925.1"/>
    <property type="molecule type" value="Genomic_DNA"/>
</dbReference>
<protein>
    <submittedName>
        <fullName evidence="1">Uncharacterized protein</fullName>
    </submittedName>
</protein>